<dbReference type="Pfam" id="PF05036">
    <property type="entry name" value="SPOR"/>
    <property type="match status" value="1"/>
</dbReference>
<organism evidence="2">
    <name type="scientific">bioreactor metagenome</name>
    <dbReference type="NCBI Taxonomy" id="1076179"/>
    <lineage>
        <taxon>unclassified sequences</taxon>
        <taxon>metagenomes</taxon>
        <taxon>ecological metagenomes</taxon>
    </lineage>
</organism>
<proteinExistence type="predicted"/>
<dbReference type="AlphaFoldDB" id="A0A645CVL8"/>
<dbReference type="InterPro" id="IPR036680">
    <property type="entry name" value="SPOR-like_sf"/>
</dbReference>
<reference evidence="2" key="1">
    <citation type="submission" date="2019-08" db="EMBL/GenBank/DDBJ databases">
        <authorList>
            <person name="Kucharzyk K."/>
            <person name="Murdoch R.W."/>
            <person name="Higgins S."/>
            <person name="Loffler F."/>
        </authorList>
    </citation>
    <scope>NUCLEOTIDE SEQUENCE</scope>
</reference>
<comment type="caution">
    <text evidence="2">The sequence shown here is derived from an EMBL/GenBank/DDBJ whole genome shotgun (WGS) entry which is preliminary data.</text>
</comment>
<dbReference type="GO" id="GO:0042834">
    <property type="term" value="F:peptidoglycan binding"/>
    <property type="evidence" value="ECO:0007669"/>
    <property type="project" value="InterPro"/>
</dbReference>
<gene>
    <name evidence="2" type="ORF">SDC9_128008</name>
</gene>
<accession>A0A645CVL8</accession>
<dbReference type="SUPFAM" id="SSF110997">
    <property type="entry name" value="Sporulation related repeat"/>
    <property type="match status" value="1"/>
</dbReference>
<sequence>MGSFKSQTNAKGLQSTLLSEGNKAIIVINEQGWYRVLIASYNEYAQARTKINQIKTRFADAWGLVQK</sequence>
<name>A0A645CVL8_9ZZZZ</name>
<dbReference type="EMBL" id="VSSQ01030426">
    <property type="protein sequence ID" value="MPM80957.1"/>
    <property type="molecule type" value="Genomic_DNA"/>
</dbReference>
<dbReference type="Gene3D" id="3.30.70.1070">
    <property type="entry name" value="Sporulation related repeat"/>
    <property type="match status" value="1"/>
</dbReference>
<protein>
    <recommendedName>
        <fullName evidence="1">SPOR domain-containing protein</fullName>
    </recommendedName>
</protein>
<feature type="domain" description="SPOR" evidence="1">
    <location>
        <begin position="1"/>
        <end position="67"/>
    </location>
</feature>
<dbReference type="InterPro" id="IPR007730">
    <property type="entry name" value="SPOR-like_dom"/>
</dbReference>
<dbReference type="PROSITE" id="PS51724">
    <property type="entry name" value="SPOR"/>
    <property type="match status" value="1"/>
</dbReference>
<evidence type="ECO:0000259" key="1">
    <source>
        <dbReference type="PROSITE" id="PS51724"/>
    </source>
</evidence>
<evidence type="ECO:0000313" key="2">
    <source>
        <dbReference type="EMBL" id="MPM80957.1"/>
    </source>
</evidence>